<proteinExistence type="predicted"/>
<evidence type="ECO:0000313" key="2">
    <source>
        <dbReference type="EMBL" id="QNN53667.1"/>
    </source>
</evidence>
<dbReference type="EMBL" id="CP060713">
    <property type="protein sequence ID" value="QNN53667.1"/>
    <property type="molecule type" value="Genomic_DNA"/>
</dbReference>
<name>A0A7G9RDJ2_9ACTN</name>
<dbReference type="InterPro" id="IPR032716">
    <property type="entry name" value="ACC_epsilon"/>
</dbReference>
<gene>
    <name evidence="2" type="ORF">H9L09_04395</name>
</gene>
<dbReference type="Proteomes" id="UP000515947">
    <property type="component" value="Chromosome"/>
</dbReference>
<protein>
    <submittedName>
        <fullName evidence="2">Acyl-CoA carboxylase subunit epsilon</fullName>
    </submittedName>
</protein>
<dbReference type="RefSeq" id="WP_187579508.1">
    <property type="nucleotide sequence ID" value="NZ_CP060713.1"/>
</dbReference>
<organism evidence="2 3">
    <name type="scientific">Nocardioides mesophilus</name>
    <dbReference type="NCBI Taxonomy" id="433659"/>
    <lineage>
        <taxon>Bacteria</taxon>
        <taxon>Bacillati</taxon>
        <taxon>Actinomycetota</taxon>
        <taxon>Actinomycetes</taxon>
        <taxon>Propionibacteriales</taxon>
        <taxon>Nocardioidaceae</taxon>
        <taxon>Nocardioides</taxon>
    </lineage>
</organism>
<accession>A0A7G9RDJ2</accession>
<dbReference type="Pfam" id="PF13822">
    <property type="entry name" value="ACC_epsilon"/>
    <property type="match status" value="1"/>
</dbReference>
<evidence type="ECO:0000313" key="3">
    <source>
        <dbReference type="Proteomes" id="UP000515947"/>
    </source>
</evidence>
<feature type="region of interest" description="Disordered" evidence="1">
    <location>
        <begin position="59"/>
        <end position="79"/>
    </location>
</feature>
<sequence>MTGPDPTPEQQPAPLFLVRGDATDQEVAALTVVLQALAAAAPAPPRRAWAQWSSPQRAVRSSYLSPGRPDGWRSSALPR</sequence>
<dbReference type="GO" id="GO:0004658">
    <property type="term" value="F:propionyl-CoA carboxylase activity"/>
    <property type="evidence" value="ECO:0007669"/>
    <property type="project" value="InterPro"/>
</dbReference>
<reference evidence="2 3" key="1">
    <citation type="submission" date="2020-08" db="EMBL/GenBank/DDBJ databases">
        <title>Genome sequence of Nocardioides mesophilus KACC 16243T.</title>
        <authorList>
            <person name="Hyun D.-W."/>
            <person name="Bae J.-W."/>
        </authorList>
    </citation>
    <scope>NUCLEOTIDE SEQUENCE [LARGE SCALE GENOMIC DNA]</scope>
    <source>
        <strain evidence="2 3">KACC 16243</strain>
    </source>
</reference>
<evidence type="ECO:0000256" key="1">
    <source>
        <dbReference type="SAM" id="MobiDB-lite"/>
    </source>
</evidence>
<dbReference type="AlphaFoldDB" id="A0A7G9RDJ2"/>
<dbReference type="KEGG" id="nmes:H9L09_04395"/>
<keyword evidence="3" id="KW-1185">Reference proteome</keyword>
<dbReference type="GO" id="GO:0003989">
    <property type="term" value="F:acetyl-CoA carboxylase activity"/>
    <property type="evidence" value="ECO:0007669"/>
    <property type="project" value="InterPro"/>
</dbReference>